<dbReference type="AlphaFoldDB" id="A0A939PHW3"/>
<sequence length="160" mass="17356">MTITVERSTEAAGGKDPRGLVAVEVFDLLVADIIKGSHVTQQYAERLMGQALVFLKAQANIMRAFDTNPGEWTRIVPSVPVDEGWHAFIKRSQPYLAFGEEHAGRYIHHVPVLDQDILSGAALARTVPALHATGYHVDMEFWDNEGAGCCPPECSSPGGG</sequence>
<keyword evidence="2" id="KW-1185">Reference proteome</keyword>
<accession>A0A939PHW3</accession>
<dbReference type="RefSeq" id="WP_208260576.1">
    <property type="nucleotide sequence ID" value="NZ_JAGEOJ010000016.1"/>
</dbReference>
<comment type="caution">
    <text evidence="1">The sequence shown here is derived from an EMBL/GenBank/DDBJ whole genome shotgun (WGS) entry which is preliminary data.</text>
</comment>
<name>A0A939PHW3_9ACTN</name>
<organism evidence="1 2">
    <name type="scientific">Actinomadura barringtoniae</name>
    <dbReference type="NCBI Taxonomy" id="1427535"/>
    <lineage>
        <taxon>Bacteria</taxon>
        <taxon>Bacillati</taxon>
        <taxon>Actinomycetota</taxon>
        <taxon>Actinomycetes</taxon>
        <taxon>Streptosporangiales</taxon>
        <taxon>Thermomonosporaceae</taxon>
        <taxon>Actinomadura</taxon>
    </lineage>
</organism>
<proteinExistence type="predicted"/>
<evidence type="ECO:0000313" key="1">
    <source>
        <dbReference type="EMBL" id="MBO2452567.1"/>
    </source>
</evidence>
<dbReference type="Proteomes" id="UP000669179">
    <property type="component" value="Unassembled WGS sequence"/>
</dbReference>
<evidence type="ECO:0000313" key="2">
    <source>
        <dbReference type="Proteomes" id="UP000669179"/>
    </source>
</evidence>
<gene>
    <name evidence="1" type="ORF">J4573_36130</name>
</gene>
<protein>
    <submittedName>
        <fullName evidence="1">Uncharacterized protein</fullName>
    </submittedName>
</protein>
<dbReference type="EMBL" id="JAGEOJ010000016">
    <property type="protein sequence ID" value="MBO2452567.1"/>
    <property type="molecule type" value="Genomic_DNA"/>
</dbReference>
<reference evidence="1" key="1">
    <citation type="submission" date="2021-03" db="EMBL/GenBank/DDBJ databases">
        <authorList>
            <person name="Kanchanasin P."/>
            <person name="Saeng-In P."/>
            <person name="Phongsopitanun W."/>
            <person name="Yuki M."/>
            <person name="Kudo T."/>
            <person name="Ohkuma M."/>
            <person name="Tanasupawat S."/>
        </authorList>
    </citation>
    <scope>NUCLEOTIDE SEQUENCE</scope>
    <source>
        <strain evidence="1">GKU 128</strain>
    </source>
</reference>